<keyword evidence="4" id="KW-1185">Reference proteome</keyword>
<dbReference type="GO" id="GO:0016491">
    <property type="term" value="F:oxidoreductase activity"/>
    <property type="evidence" value="ECO:0007669"/>
    <property type="project" value="UniProtKB-KW"/>
</dbReference>
<feature type="transmembrane region" description="Helical" evidence="3">
    <location>
        <begin position="12"/>
        <end position="31"/>
    </location>
</feature>
<keyword evidence="3" id="KW-0472">Membrane</keyword>
<evidence type="ECO:0000256" key="1">
    <source>
        <dbReference type="ARBA" id="ARBA00006484"/>
    </source>
</evidence>
<sequence length="371" mass="42527">MIFSILLYFHAYIRALFTIVHIYYLGVYYLLYEFFVDCKSGIKMTSRKTLFNEKTKKWSRILKQMRKESWNESGDADLVSDKLVAVITGADGTIGSELLRYLLAMDFNVFAVGLYPPTDQFQNRDNLRFIKCDLGNINEVFSAVETIQLSSDRIDFLIFNAAMFLSPKIGWLPYRREQIIGAQIIERHLAVNVLANAQLFASLSRRVEQSVLSSGRAIFVSSCSARAGDLSLLLQKEDERFWCRHLNGYKSYADSKLLLTAYVQYLNKVLRTPLQAATQILDVAFSPCLSSSLNFENNVYYENGTPSKINSLQNQENIWLYGRCVREMIVDSDETNSSFNINNNDFDKQKQLEKSSAEFFERLLSEAVGDI</sequence>
<keyword evidence="2" id="KW-0560">Oxidoreductase</keyword>
<accession>A0A1I8B717</accession>
<dbReference type="Pfam" id="PF00106">
    <property type="entry name" value="adh_short"/>
    <property type="match status" value="1"/>
</dbReference>
<protein>
    <submittedName>
        <fullName evidence="5">Epimerase domain-containing protein</fullName>
    </submittedName>
</protein>
<dbReference type="InterPro" id="IPR002347">
    <property type="entry name" value="SDR_fam"/>
</dbReference>
<evidence type="ECO:0000256" key="3">
    <source>
        <dbReference type="SAM" id="Phobius"/>
    </source>
</evidence>
<reference evidence="5" key="1">
    <citation type="submission" date="2016-11" db="UniProtKB">
        <authorList>
            <consortium name="WormBaseParasite"/>
        </authorList>
    </citation>
    <scope>IDENTIFICATION</scope>
</reference>
<dbReference type="Proteomes" id="UP000095281">
    <property type="component" value="Unplaced"/>
</dbReference>
<organism evidence="4 5">
    <name type="scientific">Meloidogyne hapla</name>
    <name type="common">Root-knot nematode worm</name>
    <dbReference type="NCBI Taxonomy" id="6305"/>
    <lineage>
        <taxon>Eukaryota</taxon>
        <taxon>Metazoa</taxon>
        <taxon>Ecdysozoa</taxon>
        <taxon>Nematoda</taxon>
        <taxon>Chromadorea</taxon>
        <taxon>Rhabditida</taxon>
        <taxon>Tylenchina</taxon>
        <taxon>Tylenchomorpha</taxon>
        <taxon>Tylenchoidea</taxon>
        <taxon>Meloidogynidae</taxon>
        <taxon>Meloidogyninae</taxon>
        <taxon>Meloidogyne</taxon>
    </lineage>
</organism>
<proteinExistence type="inferred from homology"/>
<dbReference type="AlphaFoldDB" id="A0A1I8B717"/>
<dbReference type="WBParaSite" id="MhA1_Contig147.frz3.gene34">
    <property type="protein sequence ID" value="MhA1_Contig147.frz3.gene34"/>
    <property type="gene ID" value="MhA1_Contig147.frz3.gene34"/>
</dbReference>
<dbReference type="InterPro" id="IPR036291">
    <property type="entry name" value="NAD(P)-bd_dom_sf"/>
</dbReference>
<comment type="similarity">
    <text evidence="1">Belongs to the short-chain dehydrogenases/reductases (SDR) family.</text>
</comment>
<evidence type="ECO:0000313" key="5">
    <source>
        <dbReference type="WBParaSite" id="MhA1_Contig147.frz3.gene34"/>
    </source>
</evidence>
<dbReference type="Gene3D" id="3.40.50.720">
    <property type="entry name" value="NAD(P)-binding Rossmann-like Domain"/>
    <property type="match status" value="1"/>
</dbReference>
<keyword evidence="3" id="KW-1133">Transmembrane helix</keyword>
<dbReference type="PANTHER" id="PTHR24320:SF148">
    <property type="entry name" value="NAD(P)-BINDING ROSSMANN-FOLD SUPERFAMILY PROTEIN"/>
    <property type="match status" value="1"/>
</dbReference>
<keyword evidence="3" id="KW-0812">Transmembrane</keyword>
<dbReference type="SUPFAM" id="SSF51735">
    <property type="entry name" value="NAD(P)-binding Rossmann-fold domains"/>
    <property type="match status" value="1"/>
</dbReference>
<evidence type="ECO:0000313" key="4">
    <source>
        <dbReference type="Proteomes" id="UP000095281"/>
    </source>
</evidence>
<name>A0A1I8B717_MELHA</name>
<evidence type="ECO:0000256" key="2">
    <source>
        <dbReference type="ARBA" id="ARBA00023002"/>
    </source>
</evidence>
<dbReference type="PANTHER" id="PTHR24320">
    <property type="entry name" value="RETINOL DEHYDROGENASE"/>
    <property type="match status" value="1"/>
</dbReference>